<keyword evidence="6" id="KW-0862">Zinc</keyword>
<sequence length="155" mass="17550">MRILEPWNRWYRQKGVYRIRGTPPHYIVLHHTAGPVDQAPEVIRDFHEKGRGWPHIGYHYLVYQDGRVYKTLPNNAIPICVREFNPVSLCIAAVGDFSQGPAWPDNAPGWKALLELKDALVKAYPKAVLVLHKELTQTTCPGVLSWGMVAEKGGK</sequence>
<evidence type="ECO:0000256" key="2">
    <source>
        <dbReference type="ARBA" id="ARBA00022529"/>
    </source>
</evidence>
<evidence type="ECO:0000313" key="5">
    <source>
        <dbReference type="EMBL" id="AHF20915.1"/>
    </source>
</evidence>
<feature type="disulfide bond" evidence="6">
    <location>
        <begin position="80"/>
        <end position="90"/>
    </location>
</feature>
<dbReference type="CDD" id="cd06583">
    <property type="entry name" value="PGRP"/>
    <property type="match status" value="1"/>
</dbReference>
<dbReference type="GO" id="GO:0008745">
    <property type="term" value="F:N-acetylmuramoyl-L-alanine amidase activity"/>
    <property type="evidence" value="ECO:0007669"/>
    <property type="project" value="InterPro"/>
</dbReference>
<dbReference type="GO" id="GO:0009253">
    <property type="term" value="P:peptidoglycan catabolic process"/>
    <property type="evidence" value="ECO:0007669"/>
    <property type="project" value="InterPro"/>
</dbReference>
<dbReference type="InterPro" id="IPR036505">
    <property type="entry name" value="Amidase/PGRP_sf"/>
</dbReference>
<evidence type="ECO:0007829" key="6">
    <source>
        <dbReference type="PDB" id="6SU5"/>
    </source>
</evidence>
<dbReference type="EMBL" id="KF408298">
    <property type="protein sequence ID" value="AHF20915.1"/>
    <property type="molecule type" value="Genomic_DNA"/>
</dbReference>
<dbReference type="InterPro" id="IPR006619">
    <property type="entry name" value="PGRP_domain_met/bac"/>
</dbReference>
<dbReference type="Gene3D" id="3.40.80.10">
    <property type="entry name" value="Peptidoglycan recognition protein-like"/>
    <property type="match status" value="1"/>
</dbReference>
<dbReference type="Pfam" id="PF01510">
    <property type="entry name" value="Amidase_2"/>
    <property type="match status" value="1"/>
</dbReference>
<feature type="binding site" evidence="6">
    <location>
        <position position="30"/>
    </location>
    <ligand>
        <name>Zn(2+)</name>
        <dbReference type="ChEBI" id="CHEBI:29105"/>
    </ligand>
</feature>
<organism evidence="5">
    <name type="scientific">Thermus phage 2119</name>
    <dbReference type="NCBI Taxonomy" id="1442384"/>
    <lineage>
        <taxon>Viruses</taxon>
    </lineage>
</organism>
<dbReference type="SMART" id="SM00701">
    <property type="entry name" value="PGRP"/>
    <property type="match status" value="1"/>
</dbReference>
<evidence type="ECO:0000256" key="3">
    <source>
        <dbReference type="ARBA" id="ARBA00022638"/>
    </source>
</evidence>
<keyword evidence="6" id="KW-0479">Metal-binding</keyword>
<dbReference type="GO" id="GO:0001897">
    <property type="term" value="P:symbiont-mediated cytolysis of host cell"/>
    <property type="evidence" value="ECO:0007669"/>
    <property type="project" value="UniProtKB-ARBA"/>
</dbReference>
<proteinExistence type="evidence at protein level"/>
<comment type="similarity">
    <text evidence="1">Belongs to the N-acetylmuramoyl-L-alanine amidase 2 family.</text>
</comment>
<dbReference type="PANTHER" id="PTHR11022">
    <property type="entry name" value="PEPTIDOGLYCAN RECOGNITION PROTEIN"/>
    <property type="match status" value="1"/>
</dbReference>
<evidence type="ECO:0000259" key="4">
    <source>
        <dbReference type="SMART" id="SM00701"/>
    </source>
</evidence>
<keyword evidence="2" id="KW-0929">Antimicrobial</keyword>
<dbReference type="GO" id="GO:0042742">
    <property type="term" value="P:defense response to bacterium"/>
    <property type="evidence" value="ECO:0007669"/>
    <property type="project" value="UniProtKB-KW"/>
</dbReference>
<dbReference type="PDB" id="6SU5">
    <property type="method" value="X-ray"/>
    <property type="resolution" value="1.20 A"/>
    <property type="chains" value="A=1-155"/>
</dbReference>
<reference evidence="5" key="1">
    <citation type="journal article" date="2014" name="Appl. Environ. Microbiol.">
        <title>Novel Highly Thermostable Endolysin from Thermus scotoductus MAT2119 Bacteriophage Ph2119 with Amino Acid Sequence Similarity to Eukaryotic Peptidoglycan Recognition Proteins.</title>
        <authorList>
            <person name="Plotka M."/>
            <person name="Kaczorowska A.K."/>
            <person name="Stefanska A."/>
            <person name="Morzywolek A."/>
            <person name="Fridjonsson O.H."/>
            <person name="Dunin-Horkawicz S."/>
            <person name="Kozlowski L."/>
            <person name="Hreggvidsson G.O."/>
            <person name="Kristjansson J.K."/>
            <person name="Dabrowski S."/>
            <person name="Bujnicki J.M."/>
            <person name="Kaczorowski T."/>
        </authorList>
    </citation>
    <scope>NUCLEOTIDE SEQUENCE</scope>
</reference>
<dbReference type="SUPFAM" id="SSF55846">
    <property type="entry name" value="N-acetylmuramoyl-L-alanine amidase-like"/>
    <property type="match status" value="1"/>
</dbReference>
<accession>W0FBY3</accession>
<dbReference type="InterPro" id="IPR002502">
    <property type="entry name" value="Amidase_domain"/>
</dbReference>
<evidence type="ECO:0000256" key="1">
    <source>
        <dbReference type="ARBA" id="ARBA00007553"/>
    </source>
</evidence>
<dbReference type="PANTHER" id="PTHR11022:SF41">
    <property type="entry name" value="PEPTIDOGLYCAN-RECOGNITION PROTEIN LC-RELATED"/>
    <property type="match status" value="1"/>
</dbReference>
<keyword evidence="3" id="KW-0081">Bacteriolytic enzyme</keyword>
<feature type="domain" description="Peptidoglycan recognition protein family" evidence="4">
    <location>
        <begin position="14"/>
        <end position="136"/>
    </location>
</feature>
<feature type="binding site" evidence="6">
    <location>
        <position position="140"/>
    </location>
    <ligand>
        <name>Zn(2+)</name>
        <dbReference type="ChEBI" id="CHEBI:29105"/>
    </ligand>
</feature>
<dbReference type="SMR" id="W0FBY3"/>
<keyword evidence="6" id="KW-0002">3D-structure</keyword>
<dbReference type="InterPro" id="IPR015510">
    <property type="entry name" value="PGRP"/>
</dbReference>
<reference evidence="6" key="2">
    <citation type="journal article" date="2020" name="Int. J. Mol. Sci.">
        <title>Molecular Characterization of a Novel Lytic Enzyme LysC from &lt;i&gt;Clostridium intestinale&lt;/i&gt; URNW and Its Antibacterial Activity Mediated by Positively Charged &lt;i&gt;N&lt;/i&gt;-Terminal Extension.</title>
        <authorList>
            <person name="Plotka M."/>
            <person name="Szadkowska M."/>
            <person name="Hakansson M."/>
            <person name="Kovacic R."/>
            <person name="Al-Karadaghi S."/>
            <person name="Walse B."/>
            <person name="Werbowy O."/>
            <person name="Kaczorowska A.K."/>
            <person name="Kaczorowski T."/>
        </authorList>
    </citation>
    <scope>X-RAY CRYSTALLOGRAPHY (1.20 ANGSTROMS) IN COMPLEX WITH ZN(2+)</scope>
    <scope>DISULFIDE BONDS</scope>
</reference>
<feature type="binding site" evidence="6">
    <location>
        <position position="132"/>
    </location>
    <ligand>
        <name>Zn(2+)</name>
        <dbReference type="ChEBI" id="CHEBI:29105"/>
    </ligand>
</feature>
<name>W0FBY3_9VIRU</name>
<dbReference type="GO" id="GO:0008270">
    <property type="term" value="F:zinc ion binding"/>
    <property type="evidence" value="ECO:0007669"/>
    <property type="project" value="InterPro"/>
</dbReference>
<protein>
    <submittedName>
        <fullName evidence="5">Lysozyme</fullName>
    </submittedName>
</protein>